<feature type="transmembrane region" description="Helical" evidence="1">
    <location>
        <begin position="381"/>
        <end position="401"/>
    </location>
</feature>
<feature type="transmembrane region" description="Helical" evidence="1">
    <location>
        <begin position="21"/>
        <end position="47"/>
    </location>
</feature>
<dbReference type="Gene3D" id="3.90.550.10">
    <property type="entry name" value="Spore Coat Polysaccharide Biosynthesis Protein SpsA, Chain A"/>
    <property type="match status" value="1"/>
</dbReference>
<dbReference type="SUPFAM" id="SSF53448">
    <property type="entry name" value="Nucleotide-diphospho-sugar transferases"/>
    <property type="match status" value="1"/>
</dbReference>
<feature type="transmembrane region" description="Helical" evidence="1">
    <location>
        <begin position="449"/>
        <end position="471"/>
    </location>
</feature>
<keyword evidence="1" id="KW-1133">Transmembrane helix</keyword>
<dbReference type="AlphaFoldDB" id="A0A2M8ET06"/>
<feature type="transmembrane region" description="Helical" evidence="1">
    <location>
        <begin position="53"/>
        <end position="71"/>
    </location>
</feature>
<evidence type="ECO:0000256" key="1">
    <source>
        <dbReference type="SAM" id="Phobius"/>
    </source>
</evidence>
<feature type="transmembrane region" description="Helical" evidence="1">
    <location>
        <begin position="416"/>
        <end position="437"/>
    </location>
</feature>
<dbReference type="PANTHER" id="PTHR36851">
    <property type="entry name" value="UNNAMED PRODUCT"/>
    <property type="match status" value="1"/>
</dbReference>
<accession>A0A2M8ET06</accession>
<evidence type="ECO:0000313" key="4">
    <source>
        <dbReference type="Proteomes" id="UP000229816"/>
    </source>
</evidence>
<reference evidence="4" key="1">
    <citation type="submission" date="2017-09" db="EMBL/GenBank/DDBJ databases">
        <title>Depth-based differentiation of microbial function through sediment-hosted aquifers and enrichment of novel symbionts in the deep terrestrial subsurface.</title>
        <authorList>
            <person name="Probst A.J."/>
            <person name="Ladd B."/>
            <person name="Jarett J.K."/>
            <person name="Geller-Mcgrath D.E."/>
            <person name="Sieber C.M.K."/>
            <person name="Emerson J.B."/>
            <person name="Anantharaman K."/>
            <person name="Thomas B.C."/>
            <person name="Malmstrom R."/>
            <person name="Stieglmeier M."/>
            <person name="Klingl A."/>
            <person name="Woyke T."/>
            <person name="Ryan C.M."/>
            <person name="Banfield J.F."/>
        </authorList>
    </citation>
    <scope>NUCLEOTIDE SEQUENCE [LARGE SCALE GENOMIC DNA]</scope>
</reference>
<dbReference type="PANTHER" id="PTHR36851:SF1">
    <property type="entry name" value="GLYCO_TRANS_2-LIKE DOMAIN-CONTAINING PROTEIN"/>
    <property type="match status" value="1"/>
</dbReference>
<dbReference type="Pfam" id="PF13632">
    <property type="entry name" value="Glyco_trans_2_3"/>
    <property type="match status" value="1"/>
</dbReference>
<gene>
    <name evidence="3" type="ORF">CO054_01040</name>
</gene>
<keyword evidence="1" id="KW-0472">Membrane</keyword>
<organism evidence="3 4">
    <name type="scientific">Candidatus Shapirobacteria bacterium CG_4_9_14_0_2_um_filter_39_11</name>
    <dbReference type="NCBI Taxonomy" id="1974478"/>
    <lineage>
        <taxon>Bacteria</taxon>
        <taxon>Candidatus Shapironibacteriota</taxon>
    </lineage>
</organism>
<protein>
    <recommendedName>
        <fullName evidence="2">Glycosyltransferase 2-like domain-containing protein</fullName>
    </recommendedName>
</protein>
<sequence length="494" mass="58015">MRNFIIKHDKLVHRLLEILPGTFSWGTIGFFFIGSFLIPIYIAYLVILFDIFWFYKSITFAISSIVSYLRIKASQGMDWRGELKFFPDWQRVHHIVIIPTYKEPLYILERIFKSLTNQDLPLKQMTVVLATEDRDPEAPGKAKILQASFAKKFANFFITIHKLASREVAGKASNENYAARWVKKNLIDKQKMDMRYLVMTSSDADHCFHPKHFSCLTYAFLDNPHRYLRFWQPAVFYYNNFWRLPAFTRVINTFGSIWNGAVLSRKDRLISCQNYSLSFKLLDEVDYWNPEIIPEDYHIFFKAYYRKRGRTEAEPIFLPVYADAAEGDTFWGTIKNTYFQFQRWAWGVSDDPNVIKNYLLTPTVSFWDKTIRLLKLMEDHLLMPVNWFFVTLGITVPTFFVKEFSRTIIGYSLPKLSALILSLCLAFLMIILIINAKQRPPRPAHVSRLRAFFIPLEFVLMPLSGFVFGVLPGLDAHTRLMLGKYIEYRVTEKV</sequence>
<dbReference type="EMBL" id="PFSF01000023">
    <property type="protein sequence ID" value="PJC28257.1"/>
    <property type="molecule type" value="Genomic_DNA"/>
</dbReference>
<name>A0A2M8ET06_9BACT</name>
<comment type="caution">
    <text evidence="3">The sequence shown here is derived from an EMBL/GenBank/DDBJ whole genome shotgun (WGS) entry which is preliminary data.</text>
</comment>
<proteinExistence type="predicted"/>
<dbReference type="Proteomes" id="UP000229816">
    <property type="component" value="Unassembled WGS sequence"/>
</dbReference>
<keyword evidence="1" id="KW-0812">Transmembrane</keyword>
<evidence type="ECO:0000313" key="3">
    <source>
        <dbReference type="EMBL" id="PJC28257.1"/>
    </source>
</evidence>
<feature type="domain" description="Glycosyltransferase 2-like" evidence="2">
    <location>
        <begin position="203"/>
        <end position="429"/>
    </location>
</feature>
<evidence type="ECO:0000259" key="2">
    <source>
        <dbReference type="Pfam" id="PF13632"/>
    </source>
</evidence>
<dbReference type="InterPro" id="IPR029044">
    <property type="entry name" value="Nucleotide-diphossugar_trans"/>
</dbReference>
<dbReference type="InterPro" id="IPR001173">
    <property type="entry name" value="Glyco_trans_2-like"/>
</dbReference>